<reference evidence="1 2" key="1">
    <citation type="journal article" date="2020" name="Mol. Plant">
        <title>The Chromosome-Based Rubber Tree Genome Provides New Insights into Spurge Genome Evolution and Rubber Biosynthesis.</title>
        <authorList>
            <person name="Liu J."/>
            <person name="Shi C."/>
            <person name="Shi C.C."/>
            <person name="Li W."/>
            <person name="Zhang Q.J."/>
            <person name="Zhang Y."/>
            <person name="Li K."/>
            <person name="Lu H.F."/>
            <person name="Shi C."/>
            <person name="Zhu S.T."/>
            <person name="Xiao Z.Y."/>
            <person name="Nan H."/>
            <person name="Yue Y."/>
            <person name="Zhu X.G."/>
            <person name="Wu Y."/>
            <person name="Hong X.N."/>
            <person name="Fan G.Y."/>
            <person name="Tong Y."/>
            <person name="Zhang D."/>
            <person name="Mao C.L."/>
            <person name="Liu Y.L."/>
            <person name="Hao S.J."/>
            <person name="Liu W.Q."/>
            <person name="Lv M.Q."/>
            <person name="Zhang H.B."/>
            <person name="Liu Y."/>
            <person name="Hu-Tang G.R."/>
            <person name="Wang J.P."/>
            <person name="Wang J.H."/>
            <person name="Sun Y.H."/>
            <person name="Ni S.B."/>
            <person name="Chen W.B."/>
            <person name="Zhang X.C."/>
            <person name="Jiao Y.N."/>
            <person name="Eichler E.E."/>
            <person name="Li G.H."/>
            <person name="Liu X."/>
            <person name="Gao L.Z."/>
        </authorList>
    </citation>
    <scope>NUCLEOTIDE SEQUENCE [LARGE SCALE GENOMIC DNA]</scope>
    <source>
        <strain evidence="2">cv. GT1</strain>
        <tissue evidence="1">Leaf</tissue>
    </source>
</reference>
<name>A0A6A6MXR7_HEVBR</name>
<dbReference type="AlphaFoldDB" id="A0A6A6MXR7"/>
<proteinExistence type="predicted"/>
<dbReference type="InterPro" id="IPR027032">
    <property type="entry name" value="Twinkle-like"/>
</dbReference>
<dbReference type="GO" id="GO:0043139">
    <property type="term" value="F:5'-3' DNA helicase activity"/>
    <property type="evidence" value="ECO:0007669"/>
    <property type="project" value="InterPro"/>
</dbReference>
<organism evidence="1 2">
    <name type="scientific">Hevea brasiliensis</name>
    <name type="common">Para rubber tree</name>
    <name type="synonym">Siphonia brasiliensis</name>
    <dbReference type="NCBI Taxonomy" id="3981"/>
    <lineage>
        <taxon>Eukaryota</taxon>
        <taxon>Viridiplantae</taxon>
        <taxon>Streptophyta</taxon>
        <taxon>Embryophyta</taxon>
        <taxon>Tracheophyta</taxon>
        <taxon>Spermatophyta</taxon>
        <taxon>Magnoliopsida</taxon>
        <taxon>eudicotyledons</taxon>
        <taxon>Gunneridae</taxon>
        <taxon>Pentapetalae</taxon>
        <taxon>rosids</taxon>
        <taxon>fabids</taxon>
        <taxon>Malpighiales</taxon>
        <taxon>Euphorbiaceae</taxon>
        <taxon>Crotonoideae</taxon>
        <taxon>Micrandreae</taxon>
        <taxon>Hevea</taxon>
    </lineage>
</organism>
<dbReference type="Proteomes" id="UP000467840">
    <property type="component" value="Chromosome 6"/>
</dbReference>
<accession>A0A6A6MXR7</accession>
<comment type="caution">
    <text evidence="1">The sequence shown here is derived from an EMBL/GenBank/DDBJ whole genome shotgun (WGS) entry which is preliminary data.</text>
</comment>
<sequence length="172" mass="19274">MEVTVQISVYGGDSEVKNLRKLEILRRKLEELGIEMDTFTPGQHNHLICPMCNGGDSEEKSFSLFISPDGSGASWTCFRAKCGWSGGTRPFAGRNSTYESSIQDKKVKQRREITVESLNLEPLCSEVVSLYCLYYEPICKPTIFNMVNIFAADINTVTVSKESSGMIAYYEL</sequence>
<gene>
    <name evidence="1" type="ORF">GH714_041257</name>
</gene>
<protein>
    <submittedName>
        <fullName evidence="1">Uncharacterized protein</fullName>
    </submittedName>
</protein>
<evidence type="ECO:0000313" key="2">
    <source>
        <dbReference type="Proteomes" id="UP000467840"/>
    </source>
</evidence>
<dbReference type="GO" id="GO:0003697">
    <property type="term" value="F:single-stranded DNA binding"/>
    <property type="evidence" value="ECO:0007669"/>
    <property type="project" value="InterPro"/>
</dbReference>
<keyword evidence="2" id="KW-1185">Reference proteome</keyword>
<dbReference type="EMBL" id="JAAGAX010000004">
    <property type="protein sequence ID" value="KAF2317934.1"/>
    <property type="molecule type" value="Genomic_DNA"/>
</dbReference>
<dbReference type="PANTHER" id="PTHR12873">
    <property type="entry name" value="T7-LIKE MITOCHONDRIAL DNA HELICASE"/>
    <property type="match status" value="1"/>
</dbReference>
<evidence type="ECO:0000313" key="1">
    <source>
        <dbReference type="EMBL" id="KAF2317934.1"/>
    </source>
</evidence>
<dbReference type="PANTHER" id="PTHR12873:SF0">
    <property type="entry name" value="TWINKLE MTDNA HELICASE"/>
    <property type="match status" value="1"/>
</dbReference>